<dbReference type="AlphaFoldDB" id="X5E975"/>
<protein>
    <submittedName>
        <fullName evidence="2">ABC-type iron-siderophore transporter, substrate binding lipoprotein</fullName>
    </submittedName>
</protein>
<dbReference type="Proteomes" id="UP000023703">
    <property type="component" value="Chromosome"/>
</dbReference>
<feature type="domain" description="DUF6457" evidence="1">
    <location>
        <begin position="15"/>
        <end position="84"/>
    </location>
</feature>
<dbReference type="KEGG" id="cgy:CGLY_03815"/>
<keyword evidence="3" id="KW-1185">Reference proteome</keyword>
<name>X5E975_9CORY</name>
<dbReference type="HOGENOM" id="CLU_154370_0_0_11"/>
<evidence type="ECO:0000259" key="1">
    <source>
        <dbReference type="Pfam" id="PF20058"/>
    </source>
</evidence>
<evidence type="ECO:0000313" key="2">
    <source>
        <dbReference type="EMBL" id="AHW63211.1"/>
    </source>
</evidence>
<sequence length="108" mass="11011">MNTPAEGSPAKGSPEEMQSAHAWLDQVASELGLPEDVVRTNIKGILDLTSAVAHNRSRPAAPVTAFLVGLAAGRAASDTADGNPSADNYSAAAGVRIMDVTDLALGKN</sequence>
<dbReference type="Pfam" id="PF20058">
    <property type="entry name" value="DUF6457"/>
    <property type="match status" value="1"/>
</dbReference>
<accession>X5E975</accession>
<organism evidence="2 3">
    <name type="scientific">Corynebacterium glyciniphilum AJ 3170</name>
    <dbReference type="NCBI Taxonomy" id="1404245"/>
    <lineage>
        <taxon>Bacteria</taxon>
        <taxon>Bacillati</taxon>
        <taxon>Actinomycetota</taxon>
        <taxon>Actinomycetes</taxon>
        <taxon>Mycobacteriales</taxon>
        <taxon>Corynebacteriaceae</taxon>
        <taxon>Corynebacterium</taxon>
    </lineage>
</organism>
<dbReference type="EMBL" id="CP006842">
    <property type="protein sequence ID" value="AHW63211.1"/>
    <property type="molecule type" value="Genomic_DNA"/>
</dbReference>
<proteinExistence type="predicted"/>
<keyword evidence="2" id="KW-0449">Lipoprotein</keyword>
<gene>
    <name evidence="2" type="ORF">CGLY_03815</name>
</gene>
<dbReference type="STRING" id="1404245.CGLY_03815"/>
<dbReference type="InterPro" id="IPR045598">
    <property type="entry name" value="DUF6457"/>
</dbReference>
<dbReference type="eggNOG" id="ENOG50339RQ">
    <property type="taxonomic scope" value="Bacteria"/>
</dbReference>
<evidence type="ECO:0000313" key="3">
    <source>
        <dbReference type="Proteomes" id="UP000023703"/>
    </source>
</evidence>
<dbReference type="RefSeq" id="WP_174411412.1">
    <property type="nucleotide sequence ID" value="NZ_CP006842.1"/>
</dbReference>
<reference evidence="2 3" key="1">
    <citation type="journal article" date="2015" name="Int. J. Syst. Evol. Microbiol.">
        <title>Revisiting Corynebacterium glyciniphilum (ex Kubota et al., 1972) sp. nov., nom. rev., isolated from putrefied banana.</title>
        <authorList>
            <person name="Al-Dilaimi A."/>
            <person name="Bednarz H."/>
            <person name="Lomker A."/>
            <person name="Niehaus K."/>
            <person name="Kalinowski J."/>
            <person name="Ruckert C."/>
        </authorList>
    </citation>
    <scope>NUCLEOTIDE SEQUENCE [LARGE SCALE GENOMIC DNA]</scope>
    <source>
        <strain evidence="2">AJ 3170</strain>
    </source>
</reference>